<evidence type="ECO:0008006" key="4">
    <source>
        <dbReference type="Google" id="ProtNLM"/>
    </source>
</evidence>
<gene>
    <name evidence="2" type="ORF">ACFSKU_16145</name>
</gene>
<proteinExistence type="predicted"/>
<sequence length="176" mass="19852">MFQSCRRARGSVETIGTKETSMETLTQELETKRRLLQECMKVLNVQIKAAKDAMEDAQQSANESQGAMEDKFESFRENCQIQRDMYARQLDDLMTTMALLRRINATKQNSEVSPGAVVQTELQNYFIGVSLGEMKIDGESFYAISAMSPLYKAMAGRAAGDTFVFRDKAYKILQVS</sequence>
<evidence type="ECO:0000313" key="2">
    <source>
        <dbReference type="EMBL" id="MFD2068422.1"/>
    </source>
</evidence>
<protein>
    <recommendedName>
        <fullName evidence="4">Transcription elongation factor, GreA/GreB family</fullName>
    </recommendedName>
</protein>
<keyword evidence="1" id="KW-0175">Coiled coil</keyword>
<organism evidence="2 3">
    <name type="scientific">Pontibacter silvestris</name>
    <dbReference type="NCBI Taxonomy" id="2305183"/>
    <lineage>
        <taxon>Bacteria</taxon>
        <taxon>Pseudomonadati</taxon>
        <taxon>Bacteroidota</taxon>
        <taxon>Cytophagia</taxon>
        <taxon>Cytophagales</taxon>
        <taxon>Hymenobacteraceae</taxon>
        <taxon>Pontibacter</taxon>
    </lineage>
</organism>
<name>A0ABW4X1G8_9BACT</name>
<dbReference type="EMBL" id="JBHUHV010000053">
    <property type="protein sequence ID" value="MFD2068422.1"/>
    <property type="molecule type" value="Genomic_DNA"/>
</dbReference>
<keyword evidence="3" id="KW-1185">Reference proteome</keyword>
<dbReference type="RefSeq" id="WP_229959450.1">
    <property type="nucleotide sequence ID" value="NZ_JAJJWI010000005.1"/>
</dbReference>
<evidence type="ECO:0000313" key="3">
    <source>
        <dbReference type="Proteomes" id="UP001597369"/>
    </source>
</evidence>
<accession>A0ABW4X1G8</accession>
<feature type="coiled-coil region" evidence="1">
    <location>
        <begin position="22"/>
        <end position="67"/>
    </location>
</feature>
<comment type="caution">
    <text evidence="2">The sequence shown here is derived from an EMBL/GenBank/DDBJ whole genome shotgun (WGS) entry which is preliminary data.</text>
</comment>
<reference evidence="3" key="1">
    <citation type="journal article" date="2019" name="Int. J. Syst. Evol. Microbiol.">
        <title>The Global Catalogue of Microorganisms (GCM) 10K type strain sequencing project: providing services to taxonomists for standard genome sequencing and annotation.</title>
        <authorList>
            <consortium name="The Broad Institute Genomics Platform"/>
            <consortium name="The Broad Institute Genome Sequencing Center for Infectious Disease"/>
            <person name="Wu L."/>
            <person name="Ma J."/>
        </authorList>
    </citation>
    <scope>NUCLEOTIDE SEQUENCE [LARGE SCALE GENOMIC DNA]</scope>
    <source>
        <strain evidence="3">JCM 16545</strain>
    </source>
</reference>
<evidence type="ECO:0000256" key="1">
    <source>
        <dbReference type="SAM" id="Coils"/>
    </source>
</evidence>
<dbReference type="Proteomes" id="UP001597369">
    <property type="component" value="Unassembled WGS sequence"/>
</dbReference>